<protein>
    <submittedName>
        <fullName evidence="2">Uncharacterized protein</fullName>
    </submittedName>
</protein>
<accession>A0AAV9NLI7</accession>
<evidence type="ECO:0000313" key="2">
    <source>
        <dbReference type="EMBL" id="KAK5061406.1"/>
    </source>
</evidence>
<proteinExistence type="predicted"/>
<gene>
    <name evidence="2" type="ORF">LTR84_007948</name>
</gene>
<feature type="compositionally biased region" description="Polar residues" evidence="1">
    <location>
        <begin position="224"/>
        <end position="235"/>
    </location>
</feature>
<sequence length="247" mass="27044">MEESKIVVKTPHSGTFALKATIYCVSELEIGQLTELAIAHGVDRRGCSTPASLIKKLGQVSLLTTTKHYNVDFCRSLKLTVPQRCTAGEVREALIAHLKVFQYLPVEPYIGPTVIEISKPIPDETYQENILGDKYSHNGKYPTQTTAATTIATTTTTTNKTINERGASLRLSKWAPKTVAQTLAPVQTPIKPQGQSADRDRSLWASRWAPGRFVLVGKRVSNAARATSGESQATPRTLGKRQAQENK</sequence>
<comment type="caution">
    <text evidence="2">The sequence shown here is derived from an EMBL/GenBank/DDBJ whole genome shotgun (WGS) entry which is preliminary data.</text>
</comment>
<name>A0AAV9NLI7_9EURO</name>
<reference evidence="2 3" key="1">
    <citation type="submission" date="2023-08" db="EMBL/GenBank/DDBJ databases">
        <title>Black Yeasts Isolated from many extreme environments.</title>
        <authorList>
            <person name="Coleine C."/>
            <person name="Stajich J.E."/>
            <person name="Selbmann L."/>
        </authorList>
    </citation>
    <scope>NUCLEOTIDE SEQUENCE [LARGE SCALE GENOMIC DNA]</scope>
    <source>
        <strain evidence="2 3">CCFEE 5792</strain>
    </source>
</reference>
<dbReference type="AlphaFoldDB" id="A0AAV9NLI7"/>
<dbReference type="EMBL" id="JAVRRD010000003">
    <property type="protein sequence ID" value="KAK5061406.1"/>
    <property type="molecule type" value="Genomic_DNA"/>
</dbReference>
<keyword evidence="3" id="KW-1185">Reference proteome</keyword>
<dbReference type="RefSeq" id="XP_064710503.1">
    <property type="nucleotide sequence ID" value="XM_064851500.1"/>
</dbReference>
<organism evidence="2 3">
    <name type="scientific">Exophiala bonariae</name>
    <dbReference type="NCBI Taxonomy" id="1690606"/>
    <lineage>
        <taxon>Eukaryota</taxon>
        <taxon>Fungi</taxon>
        <taxon>Dikarya</taxon>
        <taxon>Ascomycota</taxon>
        <taxon>Pezizomycotina</taxon>
        <taxon>Eurotiomycetes</taxon>
        <taxon>Chaetothyriomycetidae</taxon>
        <taxon>Chaetothyriales</taxon>
        <taxon>Herpotrichiellaceae</taxon>
        <taxon>Exophiala</taxon>
    </lineage>
</organism>
<feature type="region of interest" description="Disordered" evidence="1">
    <location>
        <begin position="223"/>
        <end position="247"/>
    </location>
</feature>
<evidence type="ECO:0000256" key="1">
    <source>
        <dbReference type="SAM" id="MobiDB-lite"/>
    </source>
</evidence>
<evidence type="ECO:0000313" key="3">
    <source>
        <dbReference type="Proteomes" id="UP001358417"/>
    </source>
</evidence>
<dbReference type="Proteomes" id="UP001358417">
    <property type="component" value="Unassembled WGS sequence"/>
</dbReference>
<dbReference type="GeneID" id="89976113"/>